<comment type="caution">
    <text evidence="1">The sequence shown here is derived from an EMBL/GenBank/DDBJ whole genome shotgun (WGS) entry which is preliminary data.</text>
</comment>
<organism evidence="1">
    <name type="scientific">bioreactor metagenome</name>
    <dbReference type="NCBI Taxonomy" id="1076179"/>
    <lineage>
        <taxon>unclassified sequences</taxon>
        <taxon>metagenomes</taxon>
        <taxon>ecological metagenomes</taxon>
    </lineage>
</organism>
<name>A0A645GQ89_9ZZZZ</name>
<accession>A0A645GQ89</accession>
<dbReference type="InterPro" id="IPR036691">
    <property type="entry name" value="Endo/exonu/phosph_ase_sf"/>
</dbReference>
<dbReference type="SUPFAM" id="SSF56219">
    <property type="entry name" value="DNase I-like"/>
    <property type="match status" value="1"/>
</dbReference>
<protein>
    <recommendedName>
        <fullName evidence="2">Endonuclease/exonuclease/phosphatase domain-containing protein</fullName>
    </recommendedName>
</protein>
<dbReference type="AlphaFoldDB" id="A0A645GQ89"/>
<dbReference type="Gene3D" id="3.60.10.10">
    <property type="entry name" value="Endonuclease/exonuclease/phosphatase"/>
    <property type="match status" value="1"/>
</dbReference>
<dbReference type="EMBL" id="VSSQ01079598">
    <property type="protein sequence ID" value="MPN29071.1"/>
    <property type="molecule type" value="Genomic_DNA"/>
</dbReference>
<evidence type="ECO:0008006" key="2">
    <source>
        <dbReference type="Google" id="ProtNLM"/>
    </source>
</evidence>
<proteinExistence type="predicted"/>
<sequence>MGDLNSTPDGAAVKALRDAGFTVVNDAYPDELTWPADQPELLLDYVAFYPADAFKVKEHFVVDDPASSDHRPVVTVLSR</sequence>
<gene>
    <name evidence="1" type="ORF">SDC9_176519</name>
</gene>
<reference evidence="1" key="1">
    <citation type="submission" date="2019-08" db="EMBL/GenBank/DDBJ databases">
        <authorList>
            <person name="Kucharzyk K."/>
            <person name="Murdoch R.W."/>
            <person name="Higgins S."/>
            <person name="Loffler F."/>
        </authorList>
    </citation>
    <scope>NUCLEOTIDE SEQUENCE</scope>
</reference>
<evidence type="ECO:0000313" key="1">
    <source>
        <dbReference type="EMBL" id="MPN29071.1"/>
    </source>
</evidence>